<evidence type="ECO:0000256" key="1">
    <source>
        <dbReference type="ARBA" id="ARBA00005417"/>
    </source>
</evidence>
<dbReference type="InterPro" id="IPR027417">
    <property type="entry name" value="P-loop_NTPase"/>
</dbReference>
<dbReference type="PANTHER" id="PTHR43335">
    <property type="entry name" value="ABC TRANSPORTER, ATP-BINDING PROTEIN"/>
    <property type="match status" value="1"/>
</dbReference>
<evidence type="ECO:0000256" key="3">
    <source>
        <dbReference type="ARBA" id="ARBA00022741"/>
    </source>
</evidence>
<dbReference type="InterPro" id="IPR017871">
    <property type="entry name" value="ABC_transporter-like_CS"/>
</dbReference>
<evidence type="ECO:0000313" key="7">
    <source>
        <dbReference type="Proteomes" id="UP001565220"/>
    </source>
</evidence>
<dbReference type="Gene3D" id="3.40.50.300">
    <property type="entry name" value="P-loop containing nucleotide triphosphate hydrolases"/>
    <property type="match status" value="1"/>
</dbReference>
<reference evidence="6 7" key="1">
    <citation type="submission" date="2024-08" db="EMBL/GenBank/DDBJ databases">
        <title>Clostridium lapicellarii sp. nov., and Clostridium renhuaiense sp. nov., two species isolated from the mud in a fermentation cellar used for producing sauce-flavour Chinese liquors.</title>
        <authorList>
            <person name="Yang F."/>
            <person name="Wang H."/>
            <person name="Chen L.Q."/>
            <person name="Zhou N."/>
            <person name="Lu J.J."/>
            <person name="Pu X.X."/>
            <person name="Wan B."/>
            <person name="Wang L."/>
            <person name="Liu S.J."/>
        </authorList>
    </citation>
    <scope>NUCLEOTIDE SEQUENCE [LARGE SCALE GENOMIC DNA]</scope>
    <source>
        <strain evidence="6 7">MT-113</strain>
    </source>
</reference>
<dbReference type="PROSITE" id="PS50893">
    <property type="entry name" value="ABC_TRANSPORTER_2"/>
    <property type="match status" value="1"/>
</dbReference>
<evidence type="ECO:0000313" key="6">
    <source>
        <dbReference type="EMBL" id="MEY8764590.1"/>
    </source>
</evidence>
<dbReference type="Proteomes" id="UP001565220">
    <property type="component" value="Unassembled WGS sequence"/>
</dbReference>
<proteinExistence type="inferred from homology"/>
<dbReference type="Pfam" id="PF00005">
    <property type="entry name" value="ABC_tran"/>
    <property type="match status" value="1"/>
</dbReference>
<evidence type="ECO:0000256" key="4">
    <source>
        <dbReference type="ARBA" id="ARBA00022840"/>
    </source>
</evidence>
<keyword evidence="4 6" id="KW-0067">ATP-binding</keyword>
<dbReference type="RefSeq" id="WP_294183533.1">
    <property type="nucleotide sequence ID" value="NZ_JBGFFE010000024.1"/>
</dbReference>
<dbReference type="EMBL" id="JBGFFE010000024">
    <property type="protein sequence ID" value="MEY8764590.1"/>
    <property type="molecule type" value="Genomic_DNA"/>
</dbReference>
<dbReference type="InterPro" id="IPR003593">
    <property type="entry name" value="AAA+_ATPase"/>
</dbReference>
<keyword evidence="3" id="KW-0547">Nucleotide-binding</keyword>
<dbReference type="InterPro" id="IPR003439">
    <property type="entry name" value="ABC_transporter-like_ATP-bd"/>
</dbReference>
<name>A0ABV4E0C0_9CLOT</name>
<comment type="caution">
    <text evidence="6">The sequence shown here is derived from an EMBL/GenBank/DDBJ whole genome shotgun (WGS) entry which is preliminary data.</text>
</comment>
<evidence type="ECO:0000256" key="2">
    <source>
        <dbReference type="ARBA" id="ARBA00022448"/>
    </source>
</evidence>
<feature type="domain" description="ABC transporter" evidence="5">
    <location>
        <begin position="3"/>
        <end position="231"/>
    </location>
</feature>
<dbReference type="CDD" id="cd03264">
    <property type="entry name" value="ABC_drug_resistance_like"/>
    <property type="match status" value="1"/>
</dbReference>
<dbReference type="GO" id="GO:0005524">
    <property type="term" value="F:ATP binding"/>
    <property type="evidence" value="ECO:0007669"/>
    <property type="project" value="UniProtKB-KW"/>
</dbReference>
<dbReference type="SMART" id="SM00382">
    <property type="entry name" value="AAA"/>
    <property type="match status" value="1"/>
</dbReference>
<sequence>MNLEICNLTKQYKDKIAVDSVSLNISPGVWGLLGANGAGKTTLIKMAVGIAPPTSGKILYDGIEIGALGEAYRDILGYLPQDFGFYPEFTVLDYLEYISALKGLSKNRTKSKIDELLRVLNLTDVRKKKIFKLSGGMKRRVGIAQAFLNDPEILILDEPTSGLDPGERVKFRKFISEFAQNRIVLISTHIVSDVEYIATCNAVMKDGKIISTGSTGELVKAVEGRVWESIISPDQLDRCERNTRIVNVLNEKDGNLSIRYLSASPDIPNSKPAVPRLEDLYLWLFPQDKSEKEEI</sequence>
<dbReference type="SUPFAM" id="SSF52540">
    <property type="entry name" value="P-loop containing nucleoside triphosphate hydrolases"/>
    <property type="match status" value="1"/>
</dbReference>
<keyword evidence="7" id="KW-1185">Reference proteome</keyword>
<dbReference type="PANTHER" id="PTHR43335:SF2">
    <property type="entry name" value="ABC TRANSPORTER, ATP-BINDING PROTEIN"/>
    <property type="match status" value="1"/>
</dbReference>
<accession>A0ABV4E0C0</accession>
<protein>
    <submittedName>
        <fullName evidence="6">ABC transporter ATP-binding protein</fullName>
    </submittedName>
</protein>
<evidence type="ECO:0000259" key="5">
    <source>
        <dbReference type="PROSITE" id="PS50893"/>
    </source>
</evidence>
<dbReference type="PROSITE" id="PS00211">
    <property type="entry name" value="ABC_TRANSPORTER_1"/>
    <property type="match status" value="1"/>
</dbReference>
<keyword evidence="2" id="KW-0813">Transport</keyword>
<comment type="similarity">
    <text evidence="1">Belongs to the ABC transporter superfamily.</text>
</comment>
<gene>
    <name evidence="6" type="ORF">AB8S09_13280</name>
</gene>
<organism evidence="6 7">
    <name type="scientific">Clostridium lapidicellarium</name>
    <dbReference type="NCBI Taxonomy" id="3240931"/>
    <lineage>
        <taxon>Bacteria</taxon>
        <taxon>Bacillati</taxon>
        <taxon>Bacillota</taxon>
        <taxon>Clostridia</taxon>
        <taxon>Eubacteriales</taxon>
        <taxon>Clostridiaceae</taxon>
        <taxon>Clostridium</taxon>
    </lineage>
</organism>